<keyword evidence="1" id="KW-1133">Transmembrane helix</keyword>
<keyword evidence="3" id="KW-1185">Reference proteome</keyword>
<proteinExistence type="predicted"/>
<comment type="caution">
    <text evidence="2">The sequence shown here is derived from an EMBL/GenBank/DDBJ whole genome shotgun (WGS) entry which is preliminary data.</text>
</comment>
<accession>A0AAN7V4R2</accession>
<dbReference type="EMBL" id="JAWHQM010000098">
    <property type="protein sequence ID" value="KAK5637214.1"/>
    <property type="molecule type" value="Genomic_DNA"/>
</dbReference>
<protein>
    <submittedName>
        <fullName evidence="2">Uncharacterized protein</fullName>
    </submittedName>
</protein>
<keyword evidence="1" id="KW-0812">Transmembrane</keyword>
<keyword evidence="1" id="KW-0472">Membrane</keyword>
<sequence length="138" mass="16084">MNSPSQNYNGLGRQPVIFGITWALTSVCILTTAARVYTRTRVLDGLLSEDWLMLLATEETIKIYHPHSLVNVLKWVWLPTILDWWEYFSLEFQSQFSLFGFLVLKDGRSIEGLWNPQIPAKRRDPKIELYLAFFSQSK</sequence>
<gene>
    <name evidence="2" type="ORF">RRF57_012926</name>
</gene>
<evidence type="ECO:0000256" key="1">
    <source>
        <dbReference type="SAM" id="Phobius"/>
    </source>
</evidence>
<feature type="transmembrane region" description="Helical" evidence="1">
    <location>
        <begin position="16"/>
        <end position="37"/>
    </location>
</feature>
<name>A0AAN7V4R2_9PEZI</name>
<dbReference type="AlphaFoldDB" id="A0AAN7V4R2"/>
<dbReference type="Proteomes" id="UP001305414">
    <property type="component" value="Unassembled WGS sequence"/>
</dbReference>
<evidence type="ECO:0000313" key="3">
    <source>
        <dbReference type="Proteomes" id="UP001305414"/>
    </source>
</evidence>
<organism evidence="2 3">
    <name type="scientific">Xylaria bambusicola</name>
    <dbReference type="NCBI Taxonomy" id="326684"/>
    <lineage>
        <taxon>Eukaryota</taxon>
        <taxon>Fungi</taxon>
        <taxon>Dikarya</taxon>
        <taxon>Ascomycota</taxon>
        <taxon>Pezizomycotina</taxon>
        <taxon>Sordariomycetes</taxon>
        <taxon>Xylariomycetidae</taxon>
        <taxon>Xylariales</taxon>
        <taxon>Xylariaceae</taxon>
        <taxon>Xylaria</taxon>
    </lineage>
</organism>
<reference evidence="2 3" key="1">
    <citation type="submission" date="2023-10" db="EMBL/GenBank/DDBJ databases">
        <title>Draft genome sequence of Xylaria bambusicola isolate GMP-LS, the root and basal stem rot pathogen of sugarcane in Indonesia.</title>
        <authorList>
            <person name="Selvaraj P."/>
            <person name="Muralishankar V."/>
            <person name="Muruganantham S."/>
            <person name="Sp S."/>
            <person name="Haryani S."/>
            <person name="Lau K.J.X."/>
            <person name="Naqvi N.I."/>
        </authorList>
    </citation>
    <scope>NUCLEOTIDE SEQUENCE [LARGE SCALE GENOMIC DNA]</scope>
    <source>
        <strain evidence="2">GMP-LS</strain>
    </source>
</reference>
<evidence type="ECO:0000313" key="2">
    <source>
        <dbReference type="EMBL" id="KAK5637214.1"/>
    </source>
</evidence>